<dbReference type="Pfam" id="PF01292">
    <property type="entry name" value="Ni_hydr_CYTB"/>
    <property type="match status" value="1"/>
</dbReference>
<dbReference type="eggNOG" id="COG3658">
    <property type="taxonomic scope" value="Bacteria"/>
</dbReference>
<dbReference type="SUPFAM" id="SSF81342">
    <property type="entry name" value="Transmembrane di-heme cytochromes"/>
    <property type="match status" value="1"/>
</dbReference>
<dbReference type="STRING" id="1247726.MIM_c23140"/>
<evidence type="ECO:0000256" key="3">
    <source>
        <dbReference type="ARBA" id="ARBA00022692"/>
    </source>
</evidence>
<dbReference type="InterPro" id="IPR016174">
    <property type="entry name" value="Di-haem_cyt_TM"/>
</dbReference>
<dbReference type="PANTHER" id="PTHR30485:SF2">
    <property type="entry name" value="BLL0597 PROTEIN"/>
    <property type="match status" value="1"/>
</dbReference>
<evidence type="ECO:0000256" key="6">
    <source>
        <dbReference type="SAM" id="Phobius"/>
    </source>
</evidence>
<feature type="transmembrane region" description="Helical" evidence="6">
    <location>
        <begin position="210"/>
        <end position="227"/>
    </location>
</feature>
<evidence type="ECO:0000256" key="5">
    <source>
        <dbReference type="ARBA" id="ARBA00023136"/>
    </source>
</evidence>
<dbReference type="HOGENOM" id="CLU_078451_0_0_4"/>
<dbReference type="PATRIC" id="fig|1247726.3.peg.2542"/>
<dbReference type="RefSeq" id="WP_025373030.1">
    <property type="nucleotide sequence ID" value="NZ_CP003915.1"/>
</dbReference>
<accession>W0PHG2</accession>
<proteinExistence type="predicted"/>
<dbReference type="KEGG" id="amim:MIM_c23140"/>
<evidence type="ECO:0000256" key="2">
    <source>
        <dbReference type="ARBA" id="ARBA00022475"/>
    </source>
</evidence>
<evidence type="ECO:0000313" key="8">
    <source>
        <dbReference type="EMBL" id="AHG64388.1"/>
    </source>
</evidence>
<evidence type="ECO:0000256" key="4">
    <source>
        <dbReference type="ARBA" id="ARBA00022989"/>
    </source>
</evidence>
<dbReference type="EMBL" id="CP003915">
    <property type="protein sequence ID" value="AHG64388.1"/>
    <property type="molecule type" value="Genomic_DNA"/>
</dbReference>
<keyword evidence="2" id="KW-1003">Cell membrane</keyword>
<keyword evidence="3 6" id="KW-0812">Transmembrane</keyword>
<dbReference type="OrthoDB" id="196472at2"/>
<keyword evidence="4 6" id="KW-1133">Transmembrane helix</keyword>
<organism evidence="8 9">
    <name type="scientific">Advenella mimigardefordensis (strain DSM 17166 / LMG 22922 / DPN7)</name>
    <dbReference type="NCBI Taxonomy" id="1247726"/>
    <lineage>
        <taxon>Bacteria</taxon>
        <taxon>Pseudomonadati</taxon>
        <taxon>Pseudomonadota</taxon>
        <taxon>Betaproteobacteria</taxon>
        <taxon>Burkholderiales</taxon>
        <taxon>Alcaligenaceae</taxon>
    </lineage>
</organism>
<dbReference type="Gene3D" id="1.20.950.20">
    <property type="entry name" value="Transmembrane di-heme cytochromes, Chain C"/>
    <property type="match status" value="1"/>
</dbReference>
<feature type="transmembrane region" description="Helical" evidence="6">
    <location>
        <begin position="103"/>
        <end position="125"/>
    </location>
</feature>
<dbReference type="GO" id="GO:0005886">
    <property type="term" value="C:plasma membrane"/>
    <property type="evidence" value="ECO:0007669"/>
    <property type="project" value="UniProtKB-SubCell"/>
</dbReference>
<evidence type="ECO:0000256" key="1">
    <source>
        <dbReference type="ARBA" id="ARBA00004651"/>
    </source>
</evidence>
<sequence length="229" mass="25562">MNNIRVWDLPLRLFHWLLVICVAGAYFCVKSAGITEGWLSETGTDWMTWHSRFGYAVLTLILFRLVWGIIGPYYSRFTQFVVGPRTIAAYLRTAKWTAGHNPLGAWSVIAMLLAFGVQAGSGLFASDDILFEGPLSDLNPALSRFFNSVHHASEWVLIALVVLHLCAIAYYSLLRRQPLIRAMVTGDIPAEQHLPAEQPAQSQDNAATRLRAAIVLLLCAAIVFWLSQF</sequence>
<feature type="transmembrane region" description="Helical" evidence="6">
    <location>
        <begin position="53"/>
        <end position="75"/>
    </location>
</feature>
<keyword evidence="5 6" id="KW-0472">Membrane</keyword>
<dbReference type="GO" id="GO:0022904">
    <property type="term" value="P:respiratory electron transport chain"/>
    <property type="evidence" value="ECO:0007669"/>
    <property type="project" value="InterPro"/>
</dbReference>
<reference evidence="8 9" key="1">
    <citation type="journal article" date="2014" name="Microbiology">
        <title>Unravelling the complete genome sequence of Advenella mimigardefordensis strain DPN7T and novel insights in the catabolism of the xenobiotic polythioester precursor 3,3'-dithiodipropionate.</title>
        <authorList>
            <person name="Wubbeler J.H."/>
            <person name="Hiessl S."/>
            <person name="Schuldes J."/>
            <person name="Thurmer A."/>
            <person name="Daniel R."/>
            <person name="Steinbuchel A."/>
        </authorList>
    </citation>
    <scope>NUCLEOTIDE SEQUENCE [LARGE SCALE GENOMIC DNA]</scope>
    <source>
        <strain evidence="9">DSM 17166 / LMG 22922 / DPN7</strain>
    </source>
</reference>
<evidence type="ECO:0000259" key="7">
    <source>
        <dbReference type="Pfam" id="PF01292"/>
    </source>
</evidence>
<feature type="domain" description="Cytochrome b561 bacterial/Ni-hydrogenase" evidence="7">
    <location>
        <begin position="6"/>
        <end position="186"/>
    </location>
</feature>
<evidence type="ECO:0000313" key="9">
    <source>
        <dbReference type="Proteomes" id="UP000019095"/>
    </source>
</evidence>
<dbReference type="GO" id="GO:0020037">
    <property type="term" value="F:heme binding"/>
    <property type="evidence" value="ECO:0007669"/>
    <property type="project" value="TreeGrafter"/>
</dbReference>
<dbReference type="GO" id="GO:0009055">
    <property type="term" value="F:electron transfer activity"/>
    <property type="evidence" value="ECO:0007669"/>
    <property type="project" value="InterPro"/>
</dbReference>
<feature type="transmembrane region" description="Helical" evidence="6">
    <location>
        <begin position="155"/>
        <end position="173"/>
    </location>
</feature>
<dbReference type="InterPro" id="IPR051542">
    <property type="entry name" value="Hydrogenase_cytochrome"/>
</dbReference>
<protein>
    <submittedName>
        <fullName evidence="8">B-type cytochrome domain-containing protein</fullName>
    </submittedName>
</protein>
<dbReference type="Proteomes" id="UP000019095">
    <property type="component" value="Chromosome"/>
</dbReference>
<dbReference type="AlphaFoldDB" id="W0PHG2"/>
<dbReference type="PANTHER" id="PTHR30485">
    <property type="entry name" value="NI/FE-HYDROGENASE 1 B-TYPE CYTOCHROME SUBUNIT"/>
    <property type="match status" value="1"/>
</dbReference>
<name>W0PHG2_ADVMD</name>
<dbReference type="InterPro" id="IPR011577">
    <property type="entry name" value="Cyt_b561_bac/Ni-Hgenase"/>
</dbReference>
<comment type="subcellular location">
    <subcellularLocation>
        <location evidence="1">Cell membrane</location>
        <topology evidence="1">Multi-pass membrane protein</topology>
    </subcellularLocation>
</comment>
<gene>
    <name evidence="8" type="ORF">MIM_c23140</name>
</gene>
<feature type="transmembrane region" description="Helical" evidence="6">
    <location>
        <begin position="12"/>
        <end position="33"/>
    </location>
</feature>
<keyword evidence="9" id="KW-1185">Reference proteome</keyword>